<dbReference type="PANTHER" id="PTHR42709:SF9">
    <property type="entry name" value="ALKALINE PHOSPHATASE LIKE PROTEIN"/>
    <property type="match status" value="1"/>
</dbReference>
<dbReference type="EMBL" id="PVNE01000013">
    <property type="protein sequence ID" value="PRX40485.1"/>
    <property type="molecule type" value="Genomic_DNA"/>
</dbReference>
<dbReference type="Proteomes" id="UP000237797">
    <property type="component" value="Unassembled WGS sequence"/>
</dbReference>
<dbReference type="InterPro" id="IPR051311">
    <property type="entry name" value="DedA_domain"/>
</dbReference>
<comment type="similarity">
    <text evidence="1">Belongs to the DedA family.</text>
</comment>
<keyword evidence="5" id="KW-1185">Reference proteome</keyword>
<feature type="transmembrane region" description="Helical" evidence="2">
    <location>
        <begin position="170"/>
        <end position="187"/>
    </location>
</feature>
<feature type="domain" description="VTT" evidence="3">
    <location>
        <begin position="32"/>
        <end position="156"/>
    </location>
</feature>
<dbReference type="OrthoDB" id="9782291at2"/>
<evidence type="ECO:0000313" key="5">
    <source>
        <dbReference type="Proteomes" id="UP000237797"/>
    </source>
</evidence>
<organism evidence="4 5">
    <name type="scientific">Planifilum fimeticola</name>
    <dbReference type="NCBI Taxonomy" id="201975"/>
    <lineage>
        <taxon>Bacteria</taxon>
        <taxon>Bacillati</taxon>
        <taxon>Bacillota</taxon>
        <taxon>Bacilli</taxon>
        <taxon>Bacillales</taxon>
        <taxon>Thermoactinomycetaceae</taxon>
        <taxon>Planifilum</taxon>
    </lineage>
</organism>
<dbReference type="Pfam" id="PF09335">
    <property type="entry name" value="VTT_dom"/>
    <property type="match status" value="1"/>
</dbReference>
<dbReference type="PANTHER" id="PTHR42709">
    <property type="entry name" value="ALKALINE PHOSPHATASE LIKE PROTEIN"/>
    <property type="match status" value="1"/>
</dbReference>
<keyword evidence="2" id="KW-1133">Transmembrane helix</keyword>
<sequence length="208" mass="23030">MMETGWLVRWISEHGYAALFLCLSPGIAGLPVPGESVVVTGGMVSSLGLMEPVPAFFTTYAGLVCGLTVDYVLGRWGGGPVLRRLGTKRGRRLWSRSEAWIRRHGRRALFLSCFLPGLRHVVPCLAGAGRMRFRDFALRSYGAGLLWMIPYFHLGAATPKAEWIVLWDSVRLPAAFATGGLILFAVCRLRPGLIRGWTERGASDWRRN</sequence>
<evidence type="ECO:0000313" key="4">
    <source>
        <dbReference type="EMBL" id="PRX40485.1"/>
    </source>
</evidence>
<name>A0A2T0LEG5_9BACL</name>
<dbReference type="InterPro" id="IPR032816">
    <property type="entry name" value="VTT_dom"/>
</dbReference>
<protein>
    <submittedName>
        <fullName evidence="4">Membrane protein DedA with SNARE-associated domain</fullName>
    </submittedName>
</protein>
<evidence type="ECO:0000256" key="1">
    <source>
        <dbReference type="ARBA" id="ARBA00010792"/>
    </source>
</evidence>
<feature type="transmembrane region" description="Helical" evidence="2">
    <location>
        <begin position="140"/>
        <end position="158"/>
    </location>
</feature>
<evidence type="ECO:0000259" key="3">
    <source>
        <dbReference type="Pfam" id="PF09335"/>
    </source>
</evidence>
<feature type="transmembrane region" description="Helical" evidence="2">
    <location>
        <begin position="53"/>
        <end position="74"/>
    </location>
</feature>
<accession>A0A2T0LEG5</accession>
<dbReference type="AlphaFoldDB" id="A0A2T0LEG5"/>
<keyword evidence="2" id="KW-0472">Membrane</keyword>
<keyword evidence="2" id="KW-0812">Transmembrane</keyword>
<dbReference type="GO" id="GO:0005886">
    <property type="term" value="C:plasma membrane"/>
    <property type="evidence" value="ECO:0007669"/>
    <property type="project" value="TreeGrafter"/>
</dbReference>
<evidence type="ECO:0000256" key="2">
    <source>
        <dbReference type="SAM" id="Phobius"/>
    </source>
</evidence>
<comment type="caution">
    <text evidence="4">The sequence shown here is derived from an EMBL/GenBank/DDBJ whole genome shotgun (WGS) entry which is preliminary data.</text>
</comment>
<proteinExistence type="inferred from homology"/>
<reference evidence="4 5" key="1">
    <citation type="submission" date="2018-03" db="EMBL/GenBank/DDBJ databases">
        <title>Genomic Encyclopedia of Archaeal and Bacterial Type Strains, Phase II (KMG-II): from individual species to whole genera.</title>
        <authorList>
            <person name="Goeker M."/>
        </authorList>
    </citation>
    <scope>NUCLEOTIDE SEQUENCE [LARGE SCALE GENOMIC DNA]</scope>
    <source>
        <strain evidence="4 5">DSM 44946</strain>
    </source>
</reference>
<gene>
    <name evidence="4" type="ORF">CLV97_11372</name>
</gene>